<keyword evidence="9" id="KW-1185">Reference proteome</keyword>
<dbReference type="SUPFAM" id="SSF56563">
    <property type="entry name" value="Major capsid protein gp5"/>
    <property type="match status" value="1"/>
</dbReference>
<evidence type="ECO:0000259" key="6">
    <source>
        <dbReference type="Pfam" id="PF04586"/>
    </source>
</evidence>
<evidence type="ECO:0000256" key="2">
    <source>
        <dbReference type="ARBA" id="ARBA00022612"/>
    </source>
</evidence>
<dbReference type="Pfam" id="PF05065">
    <property type="entry name" value="Phage_capsid"/>
    <property type="match status" value="1"/>
</dbReference>
<organism evidence="8 9">
    <name type="scientific">Parasutterella secunda</name>
    <dbReference type="NCBI Taxonomy" id="626947"/>
    <lineage>
        <taxon>Bacteria</taxon>
        <taxon>Pseudomonadati</taxon>
        <taxon>Pseudomonadota</taxon>
        <taxon>Betaproteobacteria</taxon>
        <taxon>Burkholderiales</taxon>
        <taxon>Sutterellaceae</taxon>
        <taxon>Parasutterella</taxon>
    </lineage>
</organism>
<keyword evidence="4" id="KW-0378">Hydrolase</keyword>
<dbReference type="RefSeq" id="WP_205050183.1">
    <property type="nucleotide sequence ID" value="NZ_JACJKX010000007.1"/>
</dbReference>
<comment type="subcellular location">
    <subcellularLocation>
        <location evidence="1">Virion</location>
    </subcellularLocation>
</comment>
<dbReference type="Pfam" id="PF04586">
    <property type="entry name" value="Peptidase_S78"/>
    <property type="match status" value="1"/>
</dbReference>
<protein>
    <submittedName>
        <fullName evidence="8">Phage major capsid protein</fullName>
    </submittedName>
</protein>
<dbReference type="InterPro" id="IPR024455">
    <property type="entry name" value="Phage_capsid"/>
</dbReference>
<keyword evidence="3" id="KW-0645">Protease</keyword>
<dbReference type="InterPro" id="IPR054613">
    <property type="entry name" value="Peptidase_S78_dom"/>
</dbReference>
<evidence type="ECO:0000256" key="1">
    <source>
        <dbReference type="ARBA" id="ARBA00004328"/>
    </source>
</evidence>
<evidence type="ECO:0000256" key="4">
    <source>
        <dbReference type="ARBA" id="ARBA00022801"/>
    </source>
</evidence>
<feature type="domain" description="Prohead serine protease" evidence="6">
    <location>
        <begin position="63"/>
        <end position="159"/>
    </location>
</feature>
<dbReference type="InterPro" id="IPR054612">
    <property type="entry name" value="Phage_capsid-like_C"/>
</dbReference>
<dbReference type="EMBL" id="JACJKX010000007">
    <property type="protein sequence ID" value="MBM6928595.1"/>
    <property type="molecule type" value="Genomic_DNA"/>
</dbReference>
<dbReference type="Proteomes" id="UP000777002">
    <property type="component" value="Unassembled WGS sequence"/>
</dbReference>
<sequence length="642" mass="70798">MPEFIPNAEGPSDQTLFRSLTVGEGQVDEENRSIRFPVVSDSRVEIFRGYYEILSHRKGALRLGKRQQSLSLLFNHDWDRLLGIVDKIEQDEHRTYVTVRFAKTEEGEKALQLVRDRVLVNVSCGYRVYKYEESGENERTVTDWEIHEVSLVTVPADPSVGVYRSLNVNPKEKKMPEGVNQEPVTKTNDEPKQPEVKVVDEEQVRSLERQRINEIDGMCRSFNVDENLRNQMISEGKTVDEARAMVMEQLKTRRMDPAGDSGRGMSEELGLTEKEKQNYSLLRAINASITGDWSRAGFEREISRTIARRLNKETTGLFMPTDIPFIQGSRDYSVGTAANGGNLVETDLLSGSFIEMLRAKSMVLQLGATLLTGLRGNIEIPRQNGASTTYWVKEDGEVTKSNGTFDLVAMSPKTVGARSYITRNLLLQSSISAENFVRMDLLTSLGLAVDLSALSGTGADGQPKGIANLSNIYKVVGGTNGGAITFDHLIDMETAVADANADVRSMAYLANAKTIGALKKLKDSNGNYVWKAIAGGFKNGIPGEVNGYPMARSNQCRSNLTKGTASAKCSELFFGNWSDILIGEWGVLEILANPYSDTAFSRGGVEIRAMQSIDVAVRHEESFSYFGDILTDAVQEASGGGQ</sequence>
<accession>A0ABS2GRX4</accession>
<feature type="domain" description="Phage capsid-like C-terminal" evidence="7">
    <location>
        <begin position="340"/>
        <end position="624"/>
    </location>
</feature>
<feature type="region of interest" description="Disordered" evidence="5">
    <location>
        <begin position="172"/>
        <end position="194"/>
    </location>
</feature>
<name>A0ABS2GRX4_9BURK</name>
<evidence type="ECO:0000256" key="5">
    <source>
        <dbReference type="SAM" id="MobiDB-lite"/>
    </source>
</evidence>
<proteinExistence type="predicted"/>
<evidence type="ECO:0000259" key="7">
    <source>
        <dbReference type="Pfam" id="PF05065"/>
    </source>
</evidence>
<evidence type="ECO:0000313" key="8">
    <source>
        <dbReference type="EMBL" id="MBM6928595.1"/>
    </source>
</evidence>
<evidence type="ECO:0000256" key="3">
    <source>
        <dbReference type="ARBA" id="ARBA00022670"/>
    </source>
</evidence>
<reference evidence="8 9" key="1">
    <citation type="journal article" date="2021" name="Sci. Rep.">
        <title>The distribution of antibiotic resistance genes in chicken gut microbiota commensals.</title>
        <authorList>
            <person name="Juricova H."/>
            <person name="Matiasovicova J."/>
            <person name="Kubasova T."/>
            <person name="Cejkova D."/>
            <person name="Rychlik I."/>
        </authorList>
    </citation>
    <scope>NUCLEOTIDE SEQUENCE [LARGE SCALE GENOMIC DNA]</scope>
    <source>
        <strain evidence="8 9">An562</strain>
    </source>
</reference>
<dbReference type="NCBIfam" id="TIGR01554">
    <property type="entry name" value="major_cap_HK97"/>
    <property type="match status" value="1"/>
</dbReference>
<keyword evidence="2" id="KW-1188">Viral release from host cell</keyword>
<dbReference type="Gene3D" id="3.30.2400.10">
    <property type="entry name" value="Major capsid protein gp5"/>
    <property type="match status" value="1"/>
</dbReference>
<evidence type="ECO:0000313" key="9">
    <source>
        <dbReference type="Proteomes" id="UP000777002"/>
    </source>
</evidence>
<gene>
    <name evidence="8" type="ORF">H5985_04840</name>
</gene>
<comment type="caution">
    <text evidence="8">The sequence shown here is derived from an EMBL/GenBank/DDBJ whole genome shotgun (WGS) entry which is preliminary data.</text>
</comment>